<reference evidence="2 3" key="1">
    <citation type="journal article" date="2018" name="Environ. Microbiol.">
        <title>Isolation and genomic characterization of Novimethylophilus kurashikiensis gen. nov. sp. nov., a new lanthanide-dependent methylotrophic species of Methylophilaceae.</title>
        <authorList>
            <person name="Lv H."/>
            <person name="Sahin N."/>
            <person name="Tani A."/>
        </authorList>
    </citation>
    <scope>NUCLEOTIDE SEQUENCE [LARGE SCALE GENOMIC DNA]</scope>
    <source>
        <strain evidence="2 3">La2-4</strain>
    </source>
</reference>
<dbReference type="RefSeq" id="WP_109015548.1">
    <property type="nucleotide sequence ID" value="NZ_BDOQ01000007.1"/>
</dbReference>
<feature type="transmembrane region" description="Helical" evidence="1">
    <location>
        <begin position="6"/>
        <end position="26"/>
    </location>
</feature>
<feature type="transmembrane region" description="Helical" evidence="1">
    <location>
        <begin position="33"/>
        <end position="54"/>
    </location>
</feature>
<keyword evidence="3" id="KW-1185">Reference proteome</keyword>
<dbReference type="AlphaFoldDB" id="A0A2R5F8J9"/>
<keyword evidence="1" id="KW-0472">Membrane</keyword>
<keyword evidence="1" id="KW-1133">Transmembrane helix</keyword>
<evidence type="ECO:0000313" key="3">
    <source>
        <dbReference type="Proteomes" id="UP000245081"/>
    </source>
</evidence>
<evidence type="ECO:0000313" key="2">
    <source>
        <dbReference type="EMBL" id="GBG14355.1"/>
    </source>
</evidence>
<keyword evidence="1" id="KW-0812">Transmembrane</keyword>
<comment type="caution">
    <text evidence="2">The sequence shown here is derived from an EMBL/GenBank/DDBJ whole genome shotgun (WGS) entry which is preliminary data.</text>
</comment>
<evidence type="ECO:0000256" key="1">
    <source>
        <dbReference type="SAM" id="Phobius"/>
    </source>
</evidence>
<feature type="transmembrane region" description="Helical" evidence="1">
    <location>
        <begin position="60"/>
        <end position="83"/>
    </location>
</feature>
<proteinExistence type="predicted"/>
<accession>A0A2R5F8J9</accession>
<dbReference type="Proteomes" id="UP000245081">
    <property type="component" value="Unassembled WGS sequence"/>
</dbReference>
<gene>
    <name evidence="2" type="ORF">NMK_1954</name>
</gene>
<protein>
    <submittedName>
        <fullName evidence="2">Uncharacterized protein</fullName>
    </submittedName>
</protein>
<dbReference type="EMBL" id="BDOQ01000007">
    <property type="protein sequence ID" value="GBG14355.1"/>
    <property type="molecule type" value="Genomic_DNA"/>
</dbReference>
<sequence length="110" mass="11652">MKTLFTFGLGLIFGALIINHYTPWVAPSLDSTILTAIWVTLCGIGFGVTASVVFVTCAGWMLIGCALVAAMLAGAALSGLDWLAVKLFNRLNRVNRLAPQELSRPGAANE</sequence>
<name>A0A2R5F8J9_9PROT</name>
<organism evidence="2 3">
    <name type="scientific">Novimethylophilus kurashikiensis</name>
    <dbReference type="NCBI Taxonomy" id="1825523"/>
    <lineage>
        <taxon>Bacteria</taxon>
        <taxon>Pseudomonadati</taxon>
        <taxon>Pseudomonadota</taxon>
        <taxon>Betaproteobacteria</taxon>
        <taxon>Nitrosomonadales</taxon>
        <taxon>Methylophilaceae</taxon>
        <taxon>Novimethylophilus</taxon>
    </lineage>
</organism>